<protein>
    <submittedName>
        <fullName evidence="1">PIR Superfamily Protein</fullName>
    </submittedName>
</protein>
<sequence>MSTCSKYLKYWLYEKNVMNRNNDDTTLLLYEIIRKFYMDDSYLGKNVCEHYTEHITKDIFANFKEHYEE</sequence>
<evidence type="ECO:0000313" key="1">
    <source>
        <dbReference type="EMBL" id="SBT01561.1"/>
    </source>
</evidence>
<accession>A0A1A8XAB2</accession>
<organism evidence="1 2">
    <name type="scientific">Plasmodium ovale curtisi</name>
    <dbReference type="NCBI Taxonomy" id="864141"/>
    <lineage>
        <taxon>Eukaryota</taxon>
        <taxon>Sar</taxon>
        <taxon>Alveolata</taxon>
        <taxon>Apicomplexa</taxon>
        <taxon>Aconoidasida</taxon>
        <taxon>Haemosporida</taxon>
        <taxon>Plasmodiidae</taxon>
        <taxon>Plasmodium</taxon>
        <taxon>Plasmodium (Plasmodium)</taxon>
    </lineage>
</organism>
<dbReference type="Proteomes" id="UP000078546">
    <property type="component" value="Unassembled WGS sequence"/>
</dbReference>
<gene>
    <name evidence="1" type="ORF">POVCU1_067820</name>
</gene>
<dbReference type="AlphaFoldDB" id="A0A1A8XAB2"/>
<dbReference type="EMBL" id="FLQV01002577">
    <property type="protein sequence ID" value="SBT01561.1"/>
    <property type="molecule type" value="Genomic_DNA"/>
</dbReference>
<reference evidence="2" key="1">
    <citation type="submission" date="2016-05" db="EMBL/GenBank/DDBJ databases">
        <authorList>
            <person name="Naeem Raeece"/>
        </authorList>
    </citation>
    <scope>NUCLEOTIDE SEQUENCE [LARGE SCALE GENOMIC DNA]</scope>
</reference>
<name>A0A1A8XAB2_PLAOA</name>
<evidence type="ECO:0000313" key="2">
    <source>
        <dbReference type="Proteomes" id="UP000078546"/>
    </source>
</evidence>
<proteinExistence type="predicted"/>